<reference evidence="2 3" key="1">
    <citation type="journal article" date="2014" name="PLoS Genet.">
        <title>Analysis of the genome and transcriptome of Cryptococcus neoformans var. grubii reveals complex RNA expression and microevolution leading to virulence attenuation.</title>
        <authorList>
            <person name="Janbon G."/>
            <person name="Ormerod K.L."/>
            <person name="Paulet D."/>
            <person name="Byrnes E.J.III."/>
            <person name="Yadav V."/>
            <person name="Chatterjee G."/>
            <person name="Mullapudi N."/>
            <person name="Hon C.C."/>
            <person name="Billmyre R.B."/>
            <person name="Brunel F."/>
            <person name="Bahn Y.S."/>
            <person name="Chen W."/>
            <person name="Chen Y."/>
            <person name="Chow E.W."/>
            <person name="Coppee J.Y."/>
            <person name="Floyd-Averette A."/>
            <person name="Gaillardin C."/>
            <person name="Gerik K.J."/>
            <person name="Goldberg J."/>
            <person name="Gonzalez-Hilarion S."/>
            <person name="Gujja S."/>
            <person name="Hamlin J.L."/>
            <person name="Hsueh Y.P."/>
            <person name="Ianiri G."/>
            <person name="Jones S."/>
            <person name="Kodira C.D."/>
            <person name="Kozubowski L."/>
            <person name="Lam W."/>
            <person name="Marra M."/>
            <person name="Mesner L.D."/>
            <person name="Mieczkowski P.A."/>
            <person name="Moyrand F."/>
            <person name="Nielsen K."/>
            <person name="Proux C."/>
            <person name="Rossignol T."/>
            <person name="Schein J.E."/>
            <person name="Sun S."/>
            <person name="Wollschlaeger C."/>
            <person name="Wood I.A."/>
            <person name="Zeng Q."/>
            <person name="Neuveglise C."/>
            <person name="Newlon C.S."/>
            <person name="Perfect J.R."/>
            <person name="Lodge J.K."/>
            <person name="Idnurm A."/>
            <person name="Stajich J.E."/>
            <person name="Kronstad J.W."/>
            <person name="Sanyal K."/>
            <person name="Heitman J."/>
            <person name="Fraser J.A."/>
            <person name="Cuomo C.A."/>
            <person name="Dietrich F.S."/>
        </authorList>
    </citation>
    <scope>NUCLEOTIDE SEQUENCE [LARGE SCALE GENOMIC DNA]</scope>
    <source>
        <strain evidence="3">H99 / ATCC 208821 / CBS 10515 / FGSC 9487</strain>
    </source>
</reference>
<proteinExistence type="predicted"/>
<feature type="region of interest" description="Disordered" evidence="1">
    <location>
        <begin position="68"/>
        <end position="104"/>
    </location>
</feature>
<dbReference type="HOGENOM" id="CLU_2026633_0_0_1"/>
<dbReference type="AlphaFoldDB" id="J9VX36"/>
<dbReference type="GeneID" id="23890687"/>
<dbReference type="EMBL" id="CP003833">
    <property type="protein sequence ID" value="AFR98823.2"/>
    <property type="molecule type" value="Genomic_DNA"/>
</dbReference>
<keyword evidence="3" id="KW-1185">Reference proteome</keyword>
<dbReference type="RefSeq" id="XP_012053590.1">
    <property type="nucleotide sequence ID" value="XM_012198200.1"/>
</dbReference>
<dbReference type="Proteomes" id="UP000010091">
    <property type="component" value="Chromosome 14"/>
</dbReference>
<organism evidence="2 3">
    <name type="scientific">Cryptococcus neoformans (strain H99 / ATCC 208821 / CBS 10515 / FGSC 9487)</name>
    <name type="common">Cryptococcus neoformans var. grubii serotype A</name>
    <dbReference type="NCBI Taxonomy" id="235443"/>
    <lineage>
        <taxon>Eukaryota</taxon>
        <taxon>Fungi</taxon>
        <taxon>Dikarya</taxon>
        <taxon>Basidiomycota</taxon>
        <taxon>Agaricomycotina</taxon>
        <taxon>Tremellomycetes</taxon>
        <taxon>Tremellales</taxon>
        <taxon>Cryptococcaceae</taxon>
        <taxon>Cryptococcus</taxon>
        <taxon>Cryptococcus neoformans species complex</taxon>
    </lineage>
</organism>
<feature type="compositionally biased region" description="Basic residues" evidence="1">
    <location>
        <begin position="89"/>
        <end position="104"/>
    </location>
</feature>
<evidence type="ECO:0000256" key="1">
    <source>
        <dbReference type="SAM" id="MobiDB-lite"/>
    </source>
</evidence>
<accession>J9VX36</accession>
<dbReference type="KEGG" id="cng:CNAG_07875"/>
<gene>
    <name evidence="2" type="ORF">CNAG_07875</name>
</gene>
<evidence type="ECO:0000313" key="3">
    <source>
        <dbReference type="Proteomes" id="UP000010091"/>
    </source>
</evidence>
<evidence type="ECO:0000313" key="2">
    <source>
        <dbReference type="EMBL" id="AFR98823.2"/>
    </source>
</evidence>
<dbReference type="VEuPathDB" id="FungiDB:CNAG_07875"/>
<protein>
    <submittedName>
        <fullName evidence="2">Uncharacterized protein</fullName>
    </submittedName>
</protein>
<name>J9VX36_CRYN9</name>
<sequence>MSSCAATSRVIYFLLFHNPFHNHNVHTSRTHISLAISHCLLTWPSPACTTPVPICTHLHTCTHLHPTQPLLRSDFPSPYPNPRDDLRPRPRRPRKRPRHRRHGIHRSLPLCRCQRQANGGVV</sequence>